<evidence type="ECO:0000313" key="11">
    <source>
        <dbReference type="EMBL" id="KAA9009394.1"/>
    </source>
</evidence>
<dbReference type="PANTHER" id="PTHR43386">
    <property type="entry name" value="OLIGOPEPTIDE TRANSPORT SYSTEM PERMEASE PROTEIN APPC"/>
    <property type="match status" value="1"/>
</dbReference>
<evidence type="ECO:0000256" key="3">
    <source>
        <dbReference type="ARBA" id="ARBA00022475"/>
    </source>
</evidence>
<protein>
    <submittedName>
        <fullName evidence="11">ABC transporter permease</fullName>
    </submittedName>
</protein>
<evidence type="ECO:0000259" key="10">
    <source>
        <dbReference type="PROSITE" id="PS50928"/>
    </source>
</evidence>
<dbReference type="Pfam" id="PF00528">
    <property type="entry name" value="BPD_transp_1"/>
    <property type="match status" value="1"/>
</dbReference>
<gene>
    <name evidence="11" type="ORF">F3S47_09125</name>
</gene>
<keyword evidence="7 9" id="KW-1133">Transmembrane helix</keyword>
<evidence type="ECO:0000256" key="6">
    <source>
        <dbReference type="ARBA" id="ARBA00022927"/>
    </source>
</evidence>
<dbReference type="GO" id="GO:0005886">
    <property type="term" value="C:plasma membrane"/>
    <property type="evidence" value="ECO:0007669"/>
    <property type="project" value="UniProtKB-SubCell"/>
</dbReference>
<comment type="subcellular location">
    <subcellularLocation>
        <location evidence="1 9">Cell membrane</location>
        <topology evidence="1 9">Multi-pass membrane protein</topology>
    </subcellularLocation>
</comment>
<evidence type="ECO:0000313" key="12">
    <source>
        <dbReference type="Proteomes" id="UP000326554"/>
    </source>
</evidence>
<evidence type="ECO:0000256" key="1">
    <source>
        <dbReference type="ARBA" id="ARBA00004651"/>
    </source>
</evidence>
<reference evidence="11 12" key="1">
    <citation type="submission" date="2019-09" db="EMBL/GenBank/DDBJ databases">
        <authorList>
            <person name="Park J.-S."/>
            <person name="Choi H.-J."/>
        </authorList>
    </citation>
    <scope>NUCLEOTIDE SEQUENCE [LARGE SCALE GENOMIC DNA]</scope>
    <source>
        <strain evidence="11 12">176SS1-4</strain>
    </source>
</reference>
<feature type="transmembrane region" description="Helical" evidence="9">
    <location>
        <begin position="274"/>
        <end position="294"/>
    </location>
</feature>
<dbReference type="InterPro" id="IPR050366">
    <property type="entry name" value="BP-dependent_transpt_permease"/>
</dbReference>
<keyword evidence="4 9" id="KW-0812">Transmembrane</keyword>
<proteinExistence type="inferred from homology"/>
<keyword evidence="8 9" id="KW-0472">Membrane</keyword>
<evidence type="ECO:0000256" key="9">
    <source>
        <dbReference type="RuleBase" id="RU363032"/>
    </source>
</evidence>
<keyword evidence="3" id="KW-1003">Cell membrane</keyword>
<evidence type="ECO:0000256" key="5">
    <source>
        <dbReference type="ARBA" id="ARBA00022856"/>
    </source>
</evidence>
<name>A0A5J5GPD1_9RHOB</name>
<evidence type="ECO:0000256" key="4">
    <source>
        <dbReference type="ARBA" id="ARBA00022692"/>
    </source>
</evidence>
<keyword evidence="2 9" id="KW-0813">Transport</keyword>
<sequence length="310" mass="33565">MTQIDTPAKPLDPLRHDTAFTVRLRRYREISGTILSNPTTVIGLFFIIALLCMAIFAPLLAPPNVPDPYQMPRDWGAVRSPPGTPGHPLGTTNQGGDVLYGVIWGSRTSLQLSLIVVSVTVVIGVCIGSLAGLVGGWLDEALMRVVDIFLSIPELIFALAVAAILGPSFTNIILSLCIVFWVKYARIMRAQIILIRQADYVQAARVIGDTRFNIFRRDILPNAITPIAVQATLDMGNIVLVGATLSFIGLSESGIAEWGVLVSEGQAGIASGRWWASTFPGLMIFIWALAFNLVGDGLRDALDPKTEDKR</sequence>
<dbReference type="Gene3D" id="1.10.3720.10">
    <property type="entry name" value="MetI-like"/>
    <property type="match status" value="1"/>
</dbReference>
<evidence type="ECO:0000256" key="8">
    <source>
        <dbReference type="ARBA" id="ARBA00023136"/>
    </source>
</evidence>
<comment type="caution">
    <text evidence="11">The sequence shown here is derived from an EMBL/GenBank/DDBJ whole genome shotgun (WGS) entry which is preliminary data.</text>
</comment>
<dbReference type="AlphaFoldDB" id="A0A5J5GPD1"/>
<dbReference type="InterPro" id="IPR000515">
    <property type="entry name" value="MetI-like"/>
</dbReference>
<dbReference type="PROSITE" id="PS50928">
    <property type="entry name" value="ABC_TM1"/>
    <property type="match status" value="1"/>
</dbReference>
<dbReference type="SUPFAM" id="SSF161098">
    <property type="entry name" value="MetI-like"/>
    <property type="match status" value="1"/>
</dbReference>
<feature type="domain" description="ABC transmembrane type-1" evidence="10">
    <location>
        <begin position="110"/>
        <end position="295"/>
    </location>
</feature>
<dbReference type="Pfam" id="PF12911">
    <property type="entry name" value="OppC_N"/>
    <property type="match status" value="1"/>
</dbReference>
<evidence type="ECO:0000256" key="2">
    <source>
        <dbReference type="ARBA" id="ARBA00022448"/>
    </source>
</evidence>
<dbReference type="InterPro" id="IPR025966">
    <property type="entry name" value="OppC_N"/>
</dbReference>
<dbReference type="InterPro" id="IPR035906">
    <property type="entry name" value="MetI-like_sf"/>
</dbReference>
<dbReference type="PANTHER" id="PTHR43386:SF1">
    <property type="entry name" value="D,D-DIPEPTIDE TRANSPORT SYSTEM PERMEASE PROTEIN DDPC-RELATED"/>
    <property type="match status" value="1"/>
</dbReference>
<feature type="transmembrane region" description="Helical" evidence="9">
    <location>
        <begin position="112"/>
        <end position="135"/>
    </location>
</feature>
<dbReference type="GO" id="GO:0015031">
    <property type="term" value="P:protein transport"/>
    <property type="evidence" value="ECO:0007669"/>
    <property type="project" value="UniProtKB-KW"/>
</dbReference>
<feature type="transmembrane region" description="Helical" evidence="9">
    <location>
        <begin position="155"/>
        <end position="182"/>
    </location>
</feature>
<accession>A0A5J5GPD1</accession>
<dbReference type="GO" id="GO:0015833">
    <property type="term" value="P:peptide transport"/>
    <property type="evidence" value="ECO:0007669"/>
    <property type="project" value="UniProtKB-KW"/>
</dbReference>
<dbReference type="RefSeq" id="WP_150444927.1">
    <property type="nucleotide sequence ID" value="NZ_VYQE01000002.1"/>
</dbReference>
<feature type="transmembrane region" description="Helical" evidence="9">
    <location>
        <begin position="41"/>
        <end position="61"/>
    </location>
</feature>
<dbReference type="Proteomes" id="UP000326554">
    <property type="component" value="Unassembled WGS sequence"/>
</dbReference>
<keyword evidence="12" id="KW-1185">Reference proteome</keyword>
<dbReference type="GO" id="GO:0055085">
    <property type="term" value="P:transmembrane transport"/>
    <property type="evidence" value="ECO:0007669"/>
    <property type="project" value="InterPro"/>
</dbReference>
<dbReference type="EMBL" id="VYQE01000002">
    <property type="protein sequence ID" value="KAA9009394.1"/>
    <property type="molecule type" value="Genomic_DNA"/>
</dbReference>
<keyword evidence="5" id="KW-0571">Peptide transport</keyword>
<evidence type="ECO:0000256" key="7">
    <source>
        <dbReference type="ARBA" id="ARBA00022989"/>
    </source>
</evidence>
<keyword evidence="6" id="KW-0653">Protein transport</keyword>
<dbReference type="CDD" id="cd06261">
    <property type="entry name" value="TM_PBP2"/>
    <property type="match status" value="1"/>
</dbReference>
<organism evidence="11 12">
    <name type="scientific">Histidinibacterium aquaticum</name>
    <dbReference type="NCBI Taxonomy" id="2613962"/>
    <lineage>
        <taxon>Bacteria</taxon>
        <taxon>Pseudomonadati</taxon>
        <taxon>Pseudomonadota</taxon>
        <taxon>Alphaproteobacteria</taxon>
        <taxon>Rhodobacterales</taxon>
        <taxon>Paracoccaceae</taxon>
        <taxon>Histidinibacterium</taxon>
    </lineage>
</organism>
<comment type="similarity">
    <text evidence="9">Belongs to the binding-protein-dependent transport system permease family.</text>
</comment>